<dbReference type="GO" id="GO:0003972">
    <property type="term" value="F:RNA ligase (ATP) activity"/>
    <property type="evidence" value="ECO:0007669"/>
    <property type="project" value="InterPro"/>
</dbReference>
<keyword evidence="3" id="KW-1185">Reference proteome</keyword>
<sequence>MSVSHRIVYSFTAKLHLPHNLSSSSSSFFPSRIFFRFQSRSLTYSTSLLFSSLMPNNQRRGGYKEKKWQVRPSSNRVPGSSSNVEPVSAATTEAITDRLSSLDITESGAQSSVPVASLQFGSVGLAPQSPVQHQKVIWKPKSYGTVSGAPKIEAEKTPNEPKSALLSKLFKGSLLENFTVDNSTFSRAQIRATFYPKFENEKSDQEIRTRMIEMVSKGLATVEVSLKHSGSLFMYAGHEGGAYAKNSFGNMYVLLRIMAYFFGLNIFYFFETENDVGLQAMSLGLFKMLPWVHIGSSKSSAFLEDRHGYTAVGVFVLGRMFRETWGTQASKKQAEFNEFLERNRMCISMELVTAVLGDHGQRPQDDYGKVSEAA</sequence>
<dbReference type="Proteomes" id="UP001234989">
    <property type="component" value="Chromosome 11"/>
</dbReference>
<dbReference type="InterPro" id="IPR038837">
    <property type="entry name" value="tRNA_ligase_1"/>
</dbReference>
<accession>A0AAF0V1X2</accession>
<proteinExistence type="predicted"/>
<evidence type="ECO:0000256" key="1">
    <source>
        <dbReference type="SAM" id="MobiDB-lite"/>
    </source>
</evidence>
<dbReference type="EMBL" id="CP133622">
    <property type="protein sequence ID" value="WMV56325.1"/>
    <property type="molecule type" value="Genomic_DNA"/>
</dbReference>
<dbReference type="AlphaFoldDB" id="A0AAF0V1X2"/>
<dbReference type="PANTHER" id="PTHR35460:SF1">
    <property type="entry name" value="TRNA LIGASE 1"/>
    <property type="match status" value="1"/>
</dbReference>
<name>A0AAF0V1X2_SOLVR</name>
<protein>
    <submittedName>
        <fullName evidence="2">Uncharacterized protein</fullName>
    </submittedName>
</protein>
<evidence type="ECO:0000313" key="3">
    <source>
        <dbReference type="Proteomes" id="UP001234989"/>
    </source>
</evidence>
<evidence type="ECO:0000313" key="2">
    <source>
        <dbReference type="EMBL" id="WMV56325.1"/>
    </source>
</evidence>
<feature type="compositionally biased region" description="Polar residues" evidence="1">
    <location>
        <begin position="71"/>
        <end position="87"/>
    </location>
</feature>
<dbReference type="GO" id="GO:0006388">
    <property type="term" value="P:tRNA splicing, via endonucleolytic cleavage and ligation"/>
    <property type="evidence" value="ECO:0007669"/>
    <property type="project" value="InterPro"/>
</dbReference>
<dbReference type="PANTHER" id="PTHR35460">
    <property type="entry name" value="TRNA LIGASE 1"/>
    <property type="match status" value="1"/>
</dbReference>
<reference evidence="2" key="1">
    <citation type="submission" date="2023-08" db="EMBL/GenBank/DDBJ databases">
        <title>A de novo genome assembly of Solanum verrucosum Schlechtendal, a Mexican diploid species geographically isolated from the other diploid A-genome species in potato relatives.</title>
        <authorList>
            <person name="Hosaka K."/>
        </authorList>
    </citation>
    <scope>NUCLEOTIDE SEQUENCE</scope>
    <source>
        <tissue evidence="2">Young leaves</tissue>
    </source>
</reference>
<organism evidence="2 3">
    <name type="scientific">Solanum verrucosum</name>
    <dbReference type="NCBI Taxonomy" id="315347"/>
    <lineage>
        <taxon>Eukaryota</taxon>
        <taxon>Viridiplantae</taxon>
        <taxon>Streptophyta</taxon>
        <taxon>Embryophyta</taxon>
        <taxon>Tracheophyta</taxon>
        <taxon>Spermatophyta</taxon>
        <taxon>Magnoliopsida</taxon>
        <taxon>eudicotyledons</taxon>
        <taxon>Gunneridae</taxon>
        <taxon>Pentapetalae</taxon>
        <taxon>asterids</taxon>
        <taxon>lamiids</taxon>
        <taxon>Solanales</taxon>
        <taxon>Solanaceae</taxon>
        <taxon>Solanoideae</taxon>
        <taxon>Solaneae</taxon>
        <taxon>Solanum</taxon>
    </lineage>
</organism>
<gene>
    <name evidence="2" type="ORF">MTR67_049710</name>
</gene>
<feature type="region of interest" description="Disordered" evidence="1">
    <location>
        <begin position="61"/>
        <end position="87"/>
    </location>
</feature>